<dbReference type="InterPro" id="IPR000863">
    <property type="entry name" value="Sulfotransferase_dom"/>
</dbReference>
<dbReference type="Proteomes" id="UP000694406">
    <property type="component" value="Unplaced"/>
</dbReference>
<dbReference type="Ensembl" id="ENSLLTT00000019364.1">
    <property type="protein sequence ID" value="ENSLLTP00000018670.1"/>
    <property type="gene ID" value="ENSLLTG00000014106.1"/>
</dbReference>
<accession>A0A8C5WWP5</accession>
<evidence type="ECO:0000313" key="5">
    <source>
        <dbReference type="Ensembl" id="ENSLLTP00000018670.1"/>
    </source>
</evidence>
<dbReference type="EC" id="2.8.2.-" evidence="3"/>
<feature type="domain" description="Sulfotransferase" evidence="4">
    <location>
        <begin position="50"/>
        <end position="286"/>
    </location>
</feature>
<dbReference type="AlphaFoldDB" id="A0A8C5WWP5"/>
<comment type="similarity">
    <text evidence="1 3">Belongs to the sulfotransferase 1 family.</text>
</comment>
<reference evidence="5" key="1">
    <citation type="submission" date="2025-08" db="UniProtKB">
        <authorList>
            <consortium name="Ensembl"/>
        </authorList>
    </citation>
    <scope>IDENTIFICATION</scope>
</reference>
<keyword evidence="2 3" id="KW-0808">Transferase</keyword>
<protein>
    <recommendedName>
        <fullName evidence="3">Sulfotransferase</fullName>
        <ecNumber evidence="3">2.8.2.-</ecNumber>
    </recommendedName>
</protein>
<keyword evidence="6" id="KW-1185">Reference proteome</keyword>
<proteinExistence type="inferred from homology"/>
<name>A0A8C5WWP5_LATLA</name>
<dbReference type="PANTHER" id="PTHR11783">
    <property type="entry name" value="SULFOTRANSFERASE SULT"/>
    <property type="match status" value="1"/>
</dbReference>
<dbReference type="GeneTree" id="ENSGT00940000165210"/>
<reference evidence="5" key="2">
    <citation type="submission" date="2025-09" db="UniProtKB">
        <authorList>
            <consortium name="Ensembl"/>
        </authorList>
    </citation>
    <scope>IDENTIFICATION</scope>
</reference>
<dbReference type="Pfam" id="PF00685">
    <property type="entry name" value="Sulfotransfer_1"/>
    <property type="match status" value="1"/>
</dbReference>
<sequence>YNVSRDHFLQFFDKQSQLGRTFMYDGVLYPTMVCCPEILKRIHTFRAREDDIILVSYPKTGSNWVQQILMLLEVASGKYEEDEQKQRLQKLQELSQFFFLEFGEPEKFESLLKISIWSSRFYIYMSIYDFALKILVLLRNPKDTAVSFFHFSKGIRLISDQETWDEYFEAFITGKVVYGSYFDYIVEWNKYLDDSNIFFITYEEIKEVTSSLKKIAKFFDFSVTEEKIESIVKETHFETMKNNAGTFGKVGQILFRKGIVGDWTSVFSESQNEKMDRKFEETVAKTKLGMKLKYEVYCKN</sequence>
<dbReference type="GO" id="GO:0008146">
    <property type="term" value="F:sulfotransferase activity"/>
    <property type="evidence" value="ECO:0007669"/>
    <property type="project" value="InterPro"/>
</dbReference>
<evidence type="ECO:0000259" key="4">
    <source>
        <dbReference type="Pfam" id="PF00685"/>
    </source>
</evidence>
<evidence type="ECO:0000256" key="2">
    <source>
        <dbReference type="ARBA" id="ARBA00022679"/>
    </source>
</evidence>
<evidence type="ECO:0000313" key="6">
    <source>
        <dbReference type="Proteomes" id="UP000694406"/>
    </source>
</evidence>
<dbReference type="InterPro" id="IPR027417">
    <property type="entry name" value="P-loop_NTPase"/>
</dbReference>
<dbReference type="Gene3D" id="3.40.50.300">
    <property type="entry name" value="P-loop containing nucleotide triphosphate hydrolases"/>
    <property type="match status" value="1"/>
</dbReference>
<dbReference type="SUPFAM" id="SSF52540">
    <property type="entry name" value="P-loop containing nucleoside triphosphate hydrolases"/>
    <property type="match status" value="1"/>
</dbReference>
<evidence type="ECO:0000256" key="1">
    <source>
        <dbReference type="ARBA" id="ARBA00005771"/>
    </source>
</evidence>
<organism evidence="5 6">
    <name type="scientific">Laticauda laticaudata</name>
    <name type="common">Blue-ringed sea krait</name>
    <name type="synonym">Blue-lipped sea krait</name>
    <dbReference type="NCBI Taxonomy" id="8630"/>
    <lineage>
        <taxon>Eukaryota</taxon>
        <taxon>Metazoa</taxon>
        <taxon>Chordata</taxon>
        <taxon>Craniata</taxon>
        <taxon>Vertebrata</taxon>
        <taxon>Euteleostomi</taxon>
        <taxon>Lepidosauria</taxon>
        <taxon>Squamata</taxon>
        <taxon>Bifurcata</taxon>
        <taxon>Unidentata</taxon>
        <taxon>Episquamata</taxon>
        <taxon>Toxicofera</taxon>
        <taxon>Serpentes</taxon>
        <taxon>Colubroidea</taxon>
        <taxon>Elapidae</taxon>
        <taxon>Laticaudinae</taxon>
        <taxon>Laticauda</taxon>
    </lineage>
</organism>
<evidence type="ECO:0000256" key="3">
    <source>
        <dbReference type="RuleBase" id="RU361155"/>
    </source>
</evidence>